<dbReference type="Pfam" id="PF14921">
    <property type="entry name" value="APCDDC"/>
    <property type="match status" value="2"/>
</dbReference>
<keyword evidence="2" id="KW-0812">Transmembrane</keyword>
<evidence type="ECO:0000259" key="7">
    <source>
        <dbReference type="SMART" id="SM01352"/>
    </source>
</evidence>
<dbReference type="EMBL" id="CAXKWB010008872">
    <property type="protein sequence ID" value="CAL4092840.1"/>
    <property type="molecule type" value="Genomic_DNA"/>
</dbReference>
<comment type="subcellular location">
    <subcellularLocation>
        <location evidence="1">Membrane</location>
        <topology evidence="1">Single-pass membrane protein</topology>
    </subcellularLocation>
</comment>
<dbReference type="GO" id="GO:0030178">
    <property type="term" value="P:negative regulation of Wnt signaling pathway"/>
    <property type="evidence" value="ECO:0007669"/>
    <property type="project" value="InterPro"/>
</dbReference>
<protein>
    <recommendedName>
        <fullName evidence="7">APCDD1 domain-containing protein</fullName>
    </recommendedName>
</protein>
<dbReference type="PANTHER" id="PTHR31021">
    <property type="entry name" value="ADENOMATOSIS POLYPOSIS COLI DOWN-REGULATED 1"/>
    <property type="match status" value="1"/>
</dbReference>
<evidence type="ECO:0000256" key="3">
    <source>
        <dbReference type="ARBA" id="ARBA00022729"/>
    </source>
</evidence>
<evidence type="ECO:0000256" key="2">
    <source>
        <dbReference type="ARBA" id="ARBA00022692"/>
    </source>
</evidence>
<dbReference type="PANTHER" id="PTHR31021:SF1">
    <property type="entry name" value="CHROMOSOME UNDETERMINED SCAFFOLD_56, WHOLE GENOME SHOTGUN SEQUENCE"/>
    <property type="match status" value="1"/>
</dbReference>
<feature type="region of interest" description="Disordered" evidence="6">
    <location>
        <begin position="371"/>
        <end position="397"/>
    </location>
</feature>
<dbReference type="SMART" id="SM01352">
    <property type="entry name" value="APCDDC"/>
    <property type="match status" value="1"/>
</dbReference>
<proteinExistence type="predicted"/>
<evidence type="ECO:0000256" key="4">
    <source>
        <dbReference type="ARBA" id="ARBA00023136"/>
    </source>
</evidence>
<comment type="caution">
    <text evidence="8">The sequence shown here is derived from an EMBL/GenBank/DDBJ whole genome shotgun (WGS) entry which is preliminary data.</text>
</comment>
<evidence type="ECO:0000313" key="9">
    <source>
        <dbReference type="Proteomes" id="UP001497623"/>
    </source>
</evidence>
<dbReference type="InterPro" id="IPR029405">
    <property type="entry name" value="APCDD1_dom"/>
</dbReference>
<dbReference type="GO" id="GO:0017147">
    <property type="term" value="F:Wnt-protein binding"/>
    <property type="evidence" value="ECO:0007669"/>
    <property type="project" value="InterPro"/>
</dbReference>
<feature type="non-terminal residue" evidence="8">
    <location>
        <position position="440"/>
    </location>
</feature>
<evidence type="ECO:0000313" key="8">
    <source>
        <dbReference type="EMBL" id="CAL4092840.1"/>
    </source>
</evidence>
<evidence type="ECO:0000256" key="5">
    <source>
        <dbReference type="ARBA" id="ARBA00023180"/>
    </source>
</evidence>
<keyword evidence="9" id="KW-1185">Reference proteome</keyword>
<keyword evidence="5" id="KW-0325">Glycoprotein</keyword>
<accession>A0AAV2QQI5</accession>
<feature type="domain" description="APCDD1" evidence="7">
    <location>
        <begin position="196"/>
        <end position="418"/>
    </location>
</feature>
<gene>
    <name evidence="8" type="ORF">MNOR_LOCUS14666</name>
</gene>
<dbReference type="GO" id="GO:0005886">
    <property type="term" value="C:plasma membrane"/>
    <property type="evidence" value="ECO:0007669"/>
    <property type="project" value="InterPro"/>
</dbReference>
<dbReference type="Proteomes" id="UP001497623">
    <property type="component" value="Unassembled WGS sequence"/>
</dbReference>
<keyword evidence="4" id="KW-0472">Membrane</keyword>
<name>A0AAV2QQI5_MEGNR</name>
<organism evidence="8 9">
    <name type="scientific">Meganyctiphanes norvegica</name>
    <name type="common">Northern krill</name>
    <name type="synonym">Thysanopoda norvegica</name>
    <dbReference type="NCBI Taxonomy" id="48144"/>
    <lineage>
        <taxon>Eukaryota</taxon>
        <taxon>Metazoa</taxon>
        <taxon>Ecdysozoa</taxon>
        <taxon>Arthropoda</taxon>
        <taxon>Crustacea</taxon>
        <taxon>Multicrustacea</taxon>
        <taxon>Malacostraca</taxon>
        <taxon>Eumalacostraca</taxon>
        <taxon>Eucarida</taxon>
        <taxon>Euphausiacea</taxon>
        <taxon>Euphausiidae</taxon>
        <taxon>Meganyctiphanes</taxon>
    </lineage>
</organism>
<keyword evidence="3" id="KW-0732">Signal</keyword>
<dbReference type="AlphaFoldDB" id="A0AAV2QQI5"/>
<evidence type="ECO:0000256" key="6">
    <source>
        <dbReference type="SAM" id="MobiDB-lite"/>
    </source>
</evidence>
<dbReference type="InterPro" id="IPR042425">
    <property type="entry name" value="APCDD1"/>
</dbReference>
<evidence type="ECO:0000256" key="1">
    <source>
        <dbReference type="ARBA" id="ARBA00004167"/>
    </source>
</evidence>
<reference evidence="8 9" key="1">
    <citation type="submission" date="2024-05" db="EMBL/GenBank/DDBJ databases">
        <authorList>
            <person name="Wallberg A."/>
        </authorList>
    </citation>
    <scope>NUCLEOTIDE SEQUENCE [LARGE SCALE GENOMIC DNA]</scope>
</reference>
<sequence>MLFKCKLFQSIWLQFCPQIHSEWTLEFCFALPVTYPEGLYQLLDTRKSMSSQSDSKLKKSSIKSTDSFLTLFDTAFPINVVARGGRGRMRIPKSMQNMYNNALNKPWKAGKSYNVVAYAETNNEVTQDEDCQRGLGAAWNELQLLRLEETSGQNGKVTRELFLGDLHTDLKRQEQYRPTGYQPPLIMAKHQSECAVCQMVTRSSERSPAHLHAQPALPPLLAGSWASPRCETRPYGMFLTRHLTFSPSSKEWVMTLRYYHATGCYRPSFSVQARGTYVHAQPLPYAYDFLVKVLLMTPEDETMAEALNAYKGKECGRPGQWFVGRSQDLTPTGGCASVGVRVPLVEREILMMGTDSSGGIWLRLGQTATSSQQLDASPRPTSWGPPLQQCRSNNQDDIDNSLQPMMGARTASHATKFSSTMIVIDTFCLINFEIALVFQL</sequence>